<dbReference type="Pfam" id="PF07690">
    <property type="entry name" value="MFS_1"/>
    <property type="match status" value="1"/>
</dbReference>
<evidence type="ECO:0000256" key="3">
    <source>
        <dbReference type="ARBA" id="ARBA00022692"/>
    </source>
</evidence>
<evidence type="ECO:0000256" key="5">
    <source>
        <dbReference type="ARBA" id="ARBA00023136"/>
    </source>
</evidence>
<evidence type="ECO:0000313" key="8">
    <source>
        <dbReference type="EMBL" id="MTG99017.1"/>
    </source>
</evidence>
<keyword evidence="4 6" id="KW-1133">Transmembrane helix</keyword>
<evidence type="ECO:0000256" key="2">
    <source>
        <dbReference type="ARBA" id="ARBA00022475"/>
    </source>
</evidence>
<dbReference type="EMBL" id="WMJX01000039">
    <property type="protein sequence ID" value="MTG99017.1"/>
    <property type="molecule type" value="Genomic_DNA"/>
</dbReference>
<protein>
    <submittedName>
        <fullName evidence="8">MFS transporter</fullName>
    </submittedName>
</protein>
<dbReference type="InterPro" id="IPR036259">
    <property type="entry name" value="MFS_trans_sf"/>
</dbReference>
<proteinExistence type="predicted"/>
<evidence type="ECO:0000256" key="6">
    <source>
        <dbReference type="SAM" id="Phobius"/>
    </source>
</evidence>
<reference evidence="8 9" key="1">
    <citation type="submission" date="2019-11" db="EMBL/GenBank/DDBJ databases">
        <title>Genome of Strain BIT-d1.</title>
        <authorList>
            <person name="Yang Y."/>
        </authorList>
    </citation>
    <scope>NUCLEOTIDE SEQUENCE [LARGE SCALE GENOMIC DNA]</scope>
    <source>
        <strain evidence="8 9">BIT-d1</strain>
    </source>
</reference>
<dbReference type="SUPFAM" id="SSF103473">
    <property type="entry name" value="MFS general substrate transporter"/>
    <property type="match status" value="1"/>
</dbReference>
<dbReference type="Proteomes" id="UP000438760">
    <property type="component" value="Unassembled WGS sequence"/>
</dbReference>
<dbReference type="InterPro" id="IPR020846">
    <property type="entry name" value="MFS_dom"/>
</dbReference>
<evidence type="ECO:0000259" key="7">
    <source>
        <dbReference type="PROSITE" id="PS50850"/>
    </source>
</evidence>
<accession>A0A6I3LMS3</accession>
<evidence type="ECO:0000256" key="4">
    <source>
        <dbReference type="ARBA" id="ARBA00022989"/>
    </source>
</evidence>
<dbReference type="InterPro" id="IPR011701">
    <property type="entry name" value="MFS"/>
</dbReference>
<organism evidence="8 9">
    <name type="scientific">Myroides albus</name>
    <dbReference type="NCBI Taxonomy" id="2562892"/>
    <lineage>
        <taxon>Bacteria</taxon>
        <taxon>Pseudomonadati</taxon>
        <taxon>Bacteroidota</taxon>
        <taxon>Flavobacteriia</taxon>
        <taxon>Flavobacteriales</taxon>
        <taxon>Flavobacteriaceae</taxon>
        <taxon>Myroides</taxon>
    </lineage>
</organism>
<gene>
    <name evidence="8" type="ORF">GJV76_12895</name>
</gene>
<sequence>MGVKTITETTTLLTISLYFIAFAIGVIFWGIQSDYLGRRKAMIYGLLTYFTASIIALIAPNFEVILMARFLAAFGIAVGSVVTQTMMRDCYTGKDLAKVFSIMGVALSVSPVIGLLIGGLTSKHFGYMGVFSLLAILSILLVSKAFVSLPETKQNTDKATLKNTLEVAKRLYSDATIWKYALLVMSYNVLLFSYYSFAPFIFEKAGYDSTIYGYSGIVLAMGSFIGSYINKKAIEKGYTSLQMMKYASIIAIANAGILFSIQNTMFFLLPMLLIVASFGIAIPNILSQALANYKTSIGTAGALFGLLYYLLIGTGLYISSILPTLAIVLVLFSVIAVLTTFTLKKQ</sequence>
<evidence type="ECO:0000256" key="1">
    <source>
        <dbReference type="ARBA" id="ARBA00004651"/>
    </source>
</evidence>
<feature type="transmembrane region" description="Helical" evidence="6">
    <location>
        <begin position="125"/>
        <end position="147"/>
    </location>
</feature>
<feature type="transmembrane region" description="Helical" evidence="6">
    <location>
        <begin position="43"/>
        <end position="60"/>
    </location>
</feature>
<keyword evidence="9" id="KW-1185">Reference proteome</keyword>
<feature type="transmembrane region" description="Helical" evidence="6">
    <location>
        <begin position="99"/>
        <end position="119"/>
    </location>
</feature>
<feature type="transmembrane region" description="Helical" evidence="6">
    <location>
        <begin position="298"/>
        <end position="318"/>
    </location>
</feature>
<name>A0A6I3LMS3_9FLAO</name>
<dbReference type="InterPro" id="IPR050189">
    <property type="entry name" value="MFS_Efflux_Transporters"/>
</dbReference>
<dbReference type="Gene3D" id="1.20.1720.10">
    <property type="entry name" value="Multidrug resistance protein D"/>
    <property type="match status" value="1"/>
</dbReference>
<feature type="transmembrane region" description="Helical" evidence="6">
    <location>
        <begin position="324"/>
        <end position="343"/>
    </location>
</feature>
<evidence type="ECO:0000313" key="9">
    <source>
        <dbReference type="Proteomes" id="UP000438760"/>
    </source>
</evidence>
<feature type="domain" description="Major facilitator superfamily (MFS) profile" evidence="7">
    <location>
        <begin position="1"/>
        <end position="346"/>
    </location>
</feature>
<dbReference type="PROSITE" id="PS50850">
    <property type="entry name" value="MFS"/>
    <property type="match status" value="1"/>
</dbReference>
<feature type="transmembrane region" description="Helical" evidence="6">
    <location>
        <begin position="66"/>
        <end position="87"/>
    </location>
</feature>
<dbReference type="AlphaFoldDB" id="A0A6I3LMS3"/>
<feature type="transmembrane region" description="Helical" evidence="6">
    <location>
        <begin position="177"/>
        <end position="197"/>
    </location>
</feature>
<dbReference type="PANTHER" id="PTHR43124">
    <property type="entry name" value="PURINE EFFLUX PUMP PBUE"/>
    <property type="match status" value="1"/>
</dbReference>
<feature type="transmembrane region" description="Helical" evidence="6">
    <location>
        <begin position="241"/>
        <end position="261"/>
    </location>
</feature>
<dbReference type="PANTHER" id="PTHR43124:SF3">
    <property type="entry name" value="CHLORAMPHENICOL EFFLUX PUMP RV0191"/>
    <property type="match status" value="1"/>
</dbReference>
<feature type="transmembrane region" description="Helical" evidence="6">
    <location>
        <begin position="12"/>
        <end position="31"/>
    </location>
</feature>
<dbReference type="GO" id="GO:0022857">
    <property type="term" value="F:transmembrane transporter activity"/>
    <property type="evidence" value="ECO:0007669"/>
    <property type="project" value="InterPro"/>
</dbReference>
<keyword evidence="2" id="KW-1003">Cell membrane</keyword>
<keyword evidence="3 6" id="KW-0812">Transmembrane</keyword>
<dbReference type="GO" id="GO:0005886">
    <property type="term" value="C:plasma membrane"/>
    <property type="evidence" value="ECO:0007669"/>
    <property type="project" value="UniProtKB-SubCell"/>
</dbReference>
<keyword evidence="5 6" id="KW-0472">Membrane</keyword>
<comment type="caution">
    <text evidence="8">The sequence shown here is derived from an EMBL/GenBank/DDBJ whole genome shotgun (WGS) entry which is preliminary data.</text>
</comment>
<feature type="transmembrane region" description="Helical" evidence="6">
    <location>
        <begin position="209"/>
        <end position="229"/>
    </location>
</feature>
<comment type="subcellular location">
    <subcellularLocation>
        <location evidence="1">Cell membrane</location>
        <topology evidence="1">Multi-pass membrane protein</topology>
    </subcellularLocation>
</comment>